<dbReference type="EC" id="2.7.1.40" evidence="4"/>
<evidence type="ECO:0000256" key="2">
    <source>
        <dbReference type="ARBA" id="ARBA00022723"/>
    </source>
</evidence>
<gene>
    <name evidence="4" type="ORF">MNBD_GAMMA19-1176</name>
</gene>
<feature type="domain" description="Pyruvate kinase barrel" evidence="3">
    <location>
        <begin position="2"/>
        <end position="81"/>
    </location>
</feature>
<reference evidence="4" key="1">
    <citation type="submission" date="2018-06" db="EMBL/GenBank/DDBJ databases">
        <authorList>
            <person name="Zhirakovskaya E."/>
        </authorList>
    </citation>
    <scope>NUCLEOTIDE SEQUENCE</scope>
</reference>
<dbReference type="GO" id="GO:0016301">
    <property type="term" value="F:kinase activity"/>
    <property type="evidence" value="ECO:0007669"/>
    <property type="project" value="UniProtKB-KW"/>
</dbReference>
<dbReference type="InterPro" id="IPR015793">
    <property type="entry name" value="Pyrv_Knase_brl"/>
</dbReference>
<dbReference type="Gene3D" id="2.40.33.10">
    <property type="entry name" value="PK beta-barrel domain-like"/>
    <property type="match status" value="1"/>
</dbReference>
<keyword evidence="4" id="KW-0418">Kinase</keyword>
<dbReference type="GO" id="GO:0030955">
    <property type="term" value="F:potassium ion binding"/>
    <property type="evidence" value="ECO:0007669"/>
    <property type="project" value="InterPro"/>
</dbReference>
<dbReference type="GO" id="GO:0004743">
    <property type="term" value="F:pyruvate kinase activity"/>
    <property type="evidence" value="ECO:0007669"/>
    <property type="project" value="UniProtKB-EC"/>
</dbReference>
<dbReference type="Pfam" id="PF00224">
    <property type="entry name" value="PK"/>
    <property type="match status" value="1"/>
</dbReference>
<dbReference type="GO" id="GO:0000287">
    <property type="term" value="F:magnesium ion binding"/>
    <property type="evidence" value="ECO:0007669"/>
    <property type="project" value="InterPro"/>
</dbReference>
<dbReference type="PANTHER" id="PTHR11817">
    <property type="entry name" value="PYRUVATE KINASE"/>
    <property type="match status" value="1"/>
</dbReference>
<sequence>MDLCGPKIRAGQIMLTDGQQVTVTCRNTLGEEGLIPSQYHNLYKDTKKGERILLDDGNLELRVLSIKDTEVNCRVIHGGVMMQL</sequence>
<accession>A0A3B1A9A1</accession>
<protein>
    <submittedName>
        <fullName evidence="4">Pyruvate kinase</fullName>
        <ecNumber evidence="4">2.7.1.40</ecNumber>
    </submittedName>
</protein>
<evidence type="ECO:0000259" key="3">
    <source>
        <dbReference type="Pfam" id="PF00224"/>
    </source>
</evidence>
<evidence type="ECO:0000256" key="1">
    <source>
        <dbReference type="ARBA" id="ARBA00022679"/>
    </source>
</evidence>
<dbReference type="EMBL" id="UOFV01000305">
    <property type="protein sequence ID" value="VAX02319.1"/>
    <property type="molecule type" value="Genomic_DNA"/>
</dbReference>
<organism evidence="4">
    <name type="scientific">hydrothermal vent metagenome</name>
    <dbReference type="NCBI Taxonomy" id="652676"/>
    <lineage>
        <taxon>unclassified sequences</taxon>
        <taxon>metagenomes</taxon>
        <taxon>ecological metagenomes</taxon>
    </lineage>
</organism>
<dbReference type="InterPro" id="IPR011037">
    <property type="entry name" value="Pyrv_Knase-like_insert_dom_sf"/>
</dbReference>
<keyword evidence="2" id="KW-0479">Metal-binding</keyword>
<dbReference type="AlphaFoldDB" id="A0A3B1A9A1"/>
<name>A0A3B1A9A1_9ZZZZ</name>
<dbReference type="InterPro" id="IPR001697">
    <property type="entry name" value="Pyr_Knase"/>
</dbReference>
<dbReference type="InterPro" id="IPR015806">
    <property type="entry name" value="Pyrv_Knase_insert_dom_sf"/>
</dbReference>
<evidence type="ECO:0000313" key="4">
    <source>
        <dbReference type="EMBL" id="VAX02319.1"/>
    </source>
</evidence>
<dbReference type="SUPFAM" id="SSF50800">
    <property type="entry name" value="PK beta-barrel domain-like"/>
    <property type="match status" value="1"/>
</dbReference>
<proteinExistence type="predicted"/>
<keyword evidence="1 4" id="KW-0808">Transferase</keyword>
<keyword evidence="4" id="KW-0670">Pyruvate</keyword>